<evidence type="ECO:0000313" key="3">
    <source>
        <dbReference type="Proteomes" id="UP000886653"/>
    </source>
</evidence>
<dbReference type="AlphaFoldDB" id="A0A9P6TB46"/>
<gene>
    <name evidence="2" type="ORF">CROQUDRAFT_658137</name>
</gene>
<sequence>MGFSRIYRWTPWRSREPGSFPLNFLLSTIAWGWLSWFDDRVRVRSHILIAVQGYILMFWPRLD</sequence>
<keyword evidence="1" id="KW-1133">Transmembrane helix</keyword>
<protein>
    <submittedName>
        <fullName evidence="2">Uncharacterized protein</fullName>
    </submittedName>
</protein>
<keyword evidence="3" id="KW-1185">Reference proteome</keyword>
<dbReference type="EMBL" id="MU167269">
    <property type="protein sequence ID" value="KAG0145882.1"/>
    <property type="molecule type" value="Genomic_DNA"/>
</dbReference>
<comment type="caution">
    <text evidence="2">The sequence shown here is derived from an EMBL/GenBank/DDBJ whole genome shotgun (WGS) entry which is preliminary data.</text>
</comment>
<reference evidence="2" key="1">
    <citation type="submission" date="2013-11" db="EMBL/GenBank/DDBJ databases">
        <title>Genome sequence of the fusiform rust pathogen reveals effectors for host alternation and coevolution with pine.</title>
        <authorList>
            <consortium name="DOE Joint Genome Institute"/>
            <person name="Smith K."/>
            <person name="Pendleton A."/>
            <person name="Kubisiak T."/>
            <person name="Anderson C."/>
            <person name="Salamov A."/>
            <person name="Aerts A."/>
            <person name="Riley R."/>
            <person name="Clum A."/>
            <person name="Lindquist E."/>
            <person name="Ence D."/>
            <person name="Campbell M."/>
            <person name="Kronenberg Z."/>
            <person name="Feau N."/>
            <person name="Dhillon B."/>
            <person name="Hamelin R."/>
            <person name="Burleigh J."/>
            <person name="Smith J."/>
            <person name="Yandell M."/>
            <person name="Nelson C."/>
            <person name="Grigoriev I."/>
            <person name="Davis J."/>
        </authorList>
    </citation>
    <scope>NUCLEOTIDE SEQUENCE</scope>
    <source>
        <strain evidence="2">G11</strain>
    </source>
</reference>
<name>A0A9P6TB46_9BASI</name>
<organism evidence="2 3">
    <name type="scientific">Cronartium quercuum f. sp. fusiforme G11</name>
    <dbReference type="NCBI Taxonomy" id="708437"/>
    <lineage>
        <taxon>Eukaryota</taxon>
        <taxon>Fungi</taxon>
        <taxon>Dikarya</taxon>
        <taxon>Basidiomycota</taxon>
        <taxon>Pucciniomycotina</taxon>
        <taxon>Pucciniomycetes</taxon>
        <taxon>Pucciniales</taxon>
        <taxon>Coleosporiaceae</taxon>
        <taxon>Cronartium</taxon>
    </lineage>
</organism>
<keyword evidence="1" id="KW-0472">Membrane</keyword>
<feature type="transmembrane region" description="Helical" evidence="1">
    <location>
        <begin position="20"/>
        <end position="37"/>
    </location>
</feature>
<accession>A0A9P6TB46</accession>
<dbReference type="Proteomes" id="UP000886653">
    <property type="component" value="Unassembled WGS sequence"/>
</dbReference>
<evidence type="ECO:0000313" key="2">
    <source>
        <dbReference type="EMBL" id="KAG0145882.1"/>
    </source>
</evidence>
<proteinExistence type="predicted"/>
<keyword evidence="1" id="KW-0812">Transmembrane</keyword>
<evidence type="ECO:0000256" key="1">
    <source>
        <dbReference type="SAM" id="Phobius"/>
    </source>
</evidence>